<evidence type="ECO:0000256" key="3">
    <source>
        <dbReference type="SAM" id="MobiDB-lite"/>
    </source>
</evidence>
<feature type="region of interest" description="Disordered" evidence="3">
    <location>
        <begin position="25"/>
        <end position="44"/>
    </location>
</feature>
<evidence type="ECO:0000256" key="2">
    <source>
        <dbReference type="ARBA" id="ARBA00022679"/>
    </source>
</evidence>
<dbReference type="Pfam" id="PF13439">
    <property type="entry name" value="Glyco_transf_4"/>
    <property type="match status" value="1"/>
</dbReference>
<dbReference type="InterPro" id="IPR028098">
    <property type="entry name" value="Glyco_trans_4-like_N"/>
</dbReference>
<evidence type="ECO:0000313" key="6">
    <source>
        <dbReference type="EMBL" id="TVZ00720.1"/>
    </source>
</evidence>
<dbReference type="GO" id="GO:1901137">
    <property type="term" value="P:carbohydrate derivative biosynthetic process"/>
    <property type="evidence" value="ECO:0007669"/>
    <property type="project" value="UniProtKB-ARBA"/>
</dbReference>
<evidence type="ECO:0000259" key="5">
    <source>
        <dbReference type="Pfam" id="PF13439"/>
    </source>
</evidence>
<dbReference type="OrthoDB" id="9809227at2"/>
<comment type="caution">
    <text evidence="6">The sequence shown here is derived from an EMBL/GenBank/DDBJ whole genome shotgun (WGS) entry which is preliminary data.</text>
</comment>
<protein>
    <submittedName>
        <fullName evidence="6">Glycosyltransferase</fullName>
    </submittedName>
</protein>
<evidence type="ECO:0000259" key="4">
    <source>
        <dbReference type="Pfam" id="PF00534"/>
    </source>
</evidence>
<dbReference type="Proteomes" id="UP000460272">
    <property type="component" value="Unassembled WGS sequence"/>
</dbReference>
<dbReference type="InterPro" id="IPR001296">
    <property type="entry name" value="Glyco_trans_1"/>
</dbReference>
<dbReference type="PANTHER" id="PTHR45947">
    <property type="entry name" value="SULFOQUINOVOSYL TRANSFERASE SQD2"/>
    <property type="match status" value="1"/>
</dbReference>
<evidence type="ECO:0000256" key="1">
    <source>
        <dbReference type="ARBA" id="ARBA00022676"/>
    </source>
</evidence>
<dbReference type="PANTHER" id="PTHR45947:SF3">
    <property type="entry name" value="SULFOQUINOVOSYL TRANSFERASE SQD2"/>
    <property type="match status" value="1"/>
</dbReference>
<dbReference type="InterPro" id="IPR050194">
    <property type="entry name" value="Glycosyltransferase_grp1"/>
</dbReference>
<feature type="domain" description="Glycosyl transferase family 1" evidence="4">
    <location>
        <begin position="231"/>
        <end position="388"/>
    </location>
</feature>
<dbReference type="AlphaFoldDB" id="A0A6P2BP45"/>
<name>A0A6P2BP45_9ACTN</name>
<dbReference type="Gene3D" id="3.40.50.2000">
    <property type="entry name" value="Glycogen Phosphorylase B"/>
    <property type="match status" value="2"/>
</dbReference>
<proteinExistence type="predicted"/>
<accession>A0A6P2BP45</accession>
<reference evidence="6 7" key="1">
    <citation type="submission" date="2018-11" db="EMBL/GenBank/DDBJ databases">
        <title>Trebonia kvetii gen.nov., sp.nov., a novel acidophilic actinobacterium, and proposal of the new actinobacterial family Treboniaceae fam. nov.</title>
        <authorList>
            <person name="Rapoport D."/>
            <person name="Sagova-Mareckova M."/>
            <person name="Sedlacek I."/>
            <person name="Provaznik J."/>
            <person name="Kralova S."/>
            <person name="Pavlinic D."/>
            <person name="Benes V."/>
            <person name="Kopecky J."/>
        </authorList>
    </citation>
    <scope>NUCLEOTIDE SEQUENCE [LARGE SCALE GENOMIC DNA]</scope>
    <source>
        <strain evidence="6 7">15Tr583</strain>
    </source>
</reference>
<gene>
    <name evidence="6" type="ORF">EAS64_35795</name>
</gene>
<keyword evidence="2 6" id="KW-0808">Transferase</keyword>
<organism evidence="6 7">
    <name type="scientific">Trebonia kvetii</name>
    <dbReference type="NCBI Taxonomy" id="2480626"/>
    <lineage>
        <taxon>Bacteria</taxon>
        <taxon>Bacillati</taxon>
        <taxon>Actinomycetota</taxon>
        <taxon>Actinomycetes</taxon>
        <taxon>Streptosporangiales</taxon>
        <taxon>Treboniaceae</taxon>
        <taxon>Trebonia</taxon>
    </lineage>
</organism>
<sequence>MGIPAVRRPGMKIALVAQHATSMSGDPVSAETVSGSASCGTAGSATDSRLRELSRSLASNGHRVTVYAQRHSATLPDRAEVSPGVTVEYMGAAADKLGESDLLAQVPAFSQPLHERWRGERPDVVHALRWTSGLASLAAARNLRIPVVQSFDSLSVAERRHRVASGDAGPERMRLEPAIGRSANAVVAGSSDEENDLTRLGVPRRSIRIVPWGVDTEEFTPEGPVADRGARPRLVTIADLHDHDALDSLLRAMAKVPGAELVVAGGPPRERLRDDLGFRRLAKLSDTLGVGGQVRFVGHVGRDALPPLLRSADLMVSVSDYDPSGQTALQAMACGTPVIASAVGSYVDAVVDGTTGILVPPGRPALLAQRIRQLLAHPMMLEAFSVAAADRAKSRYSWDRIAHETLAVYGTAVDAAAMAA</sequence>
<feature type="compositionally biased region" description="Low complexity" evidence="3">
    <location>
        <begin position="32"/>
        <end position="44"/>
    </location>
</feature>
<keyword evidence="1" id="KW-0328">Glycosyltransferase</keyword>
<keyword evidence="7" id="KW-1185">Reference proteome</keyword>
<feature type="domain" description="Glycosyltransferase subfamily 4-like N-terminal" evidence="5">
    <location>
        <begin position="50"/>
        <end position="218"/>
    </location>
</feature>
<dbReference type="GO" id="GO:0016757">
    <property type="term" value="F:glycosyltransferase activity"/>
    <property type="evidence" value="ECO:0007669"/>
    <property type="project" value="UniProtKB-KW"/>
</dbReference>
<evidence type="ECO:0000313" key="7">
    <source>
        <dbReference type="Proteomes" id="UP000460272"/>
    </source>
</evidence>
<dbReference type="SUPFAM" id="SSF53756">
    <property type="entry name" value="UDP-Glycosyltransferase/glycogen phosphorylase"/>
    <property type="match status" value="1"/>
</dbReference>
<dbReference type="EMBL" id="RPFW01000008">
    <property type="protein sequence ID" value="TVZ00720.1"/>
    <property type="molecule type" value="Genomic_DNA"/>
</dbReference>
<dbReference type="Pfam" id="PF00534">
    <property type="entry name" value="Glycos_transf_1"/>
    <property type="match status" value="1"/>
</dbReference>